<sequence>MDIYPAIGHFYTDFTLSLLLCLSLLLAPSITGVYSLAPYGSTFSLRSCGGYCRIYLGRYVMLCRGGDLRTKMDPTAVRLSGYVCTCFVSYFFL</sequence>
<protein>
    <submittedName>
        <fullName evidence="1">Uncharacterized protein</fullName>
    </submittedName>
</protein>
<reference evidence="1" key="1">
    <citation type="submission" date="2023-03" db="EMBL/GenBank/DDBJ databases">
        <title>Massive genome expansion in bonnet fungi (Mycena s.s.) driven by repeated elements and novel gene families across ecological guilds.</title>
        <authorList>
            <consortium name="Lawrence Berkeley National Laboratory"/>
            <person name="Harder C.B."/>
            <person name="Miyauchi S."/>
            <person name="Viragh M."/>
            <person name="Kuo A."/>
            <person name="Thoen E."/>
            <person name="Andreopoulos B."/>
            <person name="Lu D."/>
            <person name="Skrede I."/>
            <person name="Drula E."/>
            <person name="Henrissat B."/>
            <person name="Morin E."/>
            <person name="Kohler A."/>
            <person name="Barry K."/>
            <person name="LaButti K."/>
            <person name="Morin E."/>
            <person name="Salamov A."/>
            <person name="Lipzen A."/>
            <person name="Mereny Z."/>
            <person name="Hegedus B."/>
            <person name="Baldrian P."/>
            <person name="Stursova M."/>
            <person name="Weitz H."/>
            <person name="Taylor A."/>
            <person name="Grigoriev I.V."/>
            <person name="Nagy L.G."/>
            <person name="Martin F."/>
            <person name="Kauserud H."/>
        </authorList>
    </citation>
    <scope>NUCLEOTIDE SEQUENCE</scope>
    <source>
        <strain evidence="1">CBHHK067</strain>
    </source>
</reference>
<feature type="non-terminal residue" evidence="1">
    <location>
        <position position="1"/>
    </location>
</feature>
<name>A0AAD7D2J0_MYCRO</name>
<dbReference type="EMBL" id="JARKIE010000180">
    <property type="protein sequence ID" value="KAJ7670475.1"/>
    <property type="molecule type" value="Genomic_DNA"/>
</dbReference>
<comment type="caution">
    <text evidence="1">The sequence shown here is derived from an EMBL/GenBank/DDBJ whole genome shotgun (WGS) entry which is preliminary data.</text>
</comment>
<organism evidence="1 2">
    <name type="scientific">Mycena rosella</name>
    <name type="common">Pink bonnet</name>
    <name type="synonym">Agaricus rosellus</name>
    <dbReference type="NCBI Taxonomy" id="1033263"/>
    <lineage>
        <taxon>Eukaryota</taxon>
        <taxon>Fungi</taxon>
        <taxon>Dikarya</taxon>
        <taxon>Basidiomycota</taxon>
        <taxon>Agaricomycotina</taxon>
        <taxon>Agaricomycetes</taxon>
        <taxon>Agaricomycetidae</taxon>
        <taxon>Agaricales</taxon>
        <taxon>Marasmiineae</taxon>
        <taxon>Mycenaceae</taxon>
        <taxon>Mycena</taxon>
    </lineage>
</organism>
<dbReference type="Proteomes" id="UP001221757">
    <property type="component" value="Unassembled WGS sequence"/>
</dbReference>
<gene>
    <name evidence="1" type="ORF">B0H17DRAFT_1085872</name>
</gene>
<dbReference type="AlphaFoldDB" id="A0AAD7D2J0"/>
<keyword evidence="2" id="KW-1185">Reference proteome</keyword>
<proteinExistence type="predicted"/>
<accession>A0AAD7D2J0</accession>
<evidence type="ECO:0000313" key="1">
    <source>
        <dbReference type="EMBL" id="KAJ7670475.1"/>
    </source>
</evidence>
<evidence type="ECO:0000313" key="2">
    <source>
        <dbReference type="Proteomes" id="UP001221757"/>
    </source>
</evidence>